<proteinExistence type="predicted"/>
<evidence type="ECO:0000256" key="1">
    <source>
        <dbReference type="SAM" id="MobiDB-lite"/>
    </source>
</evidence>
<feature type="region of interest" description="Disordered" evidence="1">
    <location>
        <begin position="106"/>
        <end position="133"/>
    </location>
</feature>
<organism evidence="2 3">
    <name type="scientific">Phyllosticta citribraziliensis</name>
    <dbReference type="NCBI Taxonomy" id="989973"/>
    <lineage>
        <taxon>Eukaryota</taxon>
        <taxon>Fungi</taxon>
        <taxon>Dikarya</taxon>
        <taxon>Ascomycota</taxon>
        <taxon>Pezizomycotina</taxon>
        <taxon>Dothideomycetes</taxon>
        <taxon>Dothideomycetes incertae sedis</taxon>
        <taxon>Botryosphaeriales</taxon>
        <taxon>Phyllostictaceae</taxon>
        <taxon>Phyllosticta</taxon>
    </lineage>
</organism>
<dbReference type="EMBL" id="JBBPEH010000013">
    <property type="protein sequence ID" value="KAK7530845.1"/>
    <property type="molecule type" value="Genomic_DNA"/>
</dbReference>
<accession>A0ABR1L6I4</accession>
<name>A0ABR1L6I4_9PEZI</name>
<reference evidence="2 3" key="1">
    <citation type="submission" date="2024-04" db="EMBL/GenBank/DDBJ databases">
        <title>Phyllosticta paracitricarpa is synonymous to the EU quarantine fungus P. citricarpa based on phylogenomic analyses.</title>
        <authorList>
            <consortium name="Lawrence Berkeley National Laboratory"/>
            <person name="Van ingen-buijs V.A."/>
            <person name="Van westerhoven A.C."/>
            <person name="Haridas S."/>
            <person name="Skiadas P."/>
            <person name="Martin F."/>
            <person name="Groenewald J.Z."/>
            <person name="Crous P.W."/>
            <person name="Seidl M.F."/>
        </authorList>
    </citation>
    <scope>NUCLEOTIDE SEQUENCE [LARGE SCALE GENOMIC DNA]</scope>
    <source>
        <strain evidence="2 3">CPC 17464</strain>
    </source>
</reference>
<dbReference type="Proteomes" id="UP001360953">
    <property type="component" value="Unassembled WGS sequence"/>
</dbReference>
<protein>
    <submittedName>
        <fullName evidence="2">Uncharacterized protein</fullName>
    </submittedName>
</protein>
<evidence type="ECO:0000313" key="2">
    <source>
        <dbReference type="EMBL" id="KAK7530845.1"/>
    </source>
</evidence>
<dbReference type="GeneID" id="92026877"/>
<feature type="compositionally biased region" description="Basic residues" evidence="1">
    <location>
        <begin position="108"/>
        <end position="121"/>
    </location>
</feature>
<evidence type="ECO:0000313" key="3">
    <source>
        <dbReference type="Proteomes" id="UP001360953"/>
    </source>
</evidence>
<feature type="compositionally biased region" description="Basic and acidic residues" evidence="1">
    <location>
        <begin position="124"/>
        <end position="133"/>
    </location>
</feature>
<gene>
    <name evidence="2" type="ORF">J3D65DRAFT_139124</name>
</gene>
<keyword evidence="3" id="KW-1185">Reference proteome</keyword>
<comment type="caution">
    <text evidence="2">The sequence shown here is derived from an EMBL/GenBank/DDBJ whole genome shotgun (WGS) entry which is preliminary data.</text>
</comment>
<dbReference type="RefSeq" id="XP_066650918.1">
    <property type="nucleotide sequence ID" value="XM_066793971.1"/>
</dbReference>
<sequence length="200" mass="23219">MERERGFEIERQKKKKKKKTNNACLNSVYVWYMGRSELQTIASLDRQLEDRRTNRQPIIRPRCQTFLVERKSKIIIRHPPCPPICSVCMCAPNTCPPVHRANFLNAAKRGKAKRKQKKKTGPRGPREIIDNWHHPPKKVRNREMRPTKVAARRPRTINQATDSQSPNLPAYMSLVMREPTSSSFFLSFFLSSPAERPNGV</sequence>